<dbReference type="InterPro" id="IPR036287">
    <property type="entry name" value="Rv1873-like_sf"/>
</dbReference>
<dbReference type="HOGENOM" id="CLU_124534_0_0_10"/>
<gene>
    <name evidence="1" type="ORF">SD10_04970</name>
</gene>
<dbReference type="PATRIC" id="fig|1379870.5.peg.1078"/>
<organism evidence="1 2">
    <name type="scientific">Spirosoma radiotolerans</name>
    <dbReference type="NCBI Taxonomy" id="1379870"/>
    <lineage>
        <taxon>Bacteria</taxon>
        <taxon>Pseudomonadati</taxon>
        <taxon>Bacteroidota</taxon>
        <taxon>Cytophagia</taxon>
        <taxon>Cytophagales</taxon>
        <taxon>Cytophagaceae</taxon>
        <taxon>Spirosoma</taxon>
    </lineage>
</organism>
<dbReference type="AlphaFoldDB" id="A0A0E3ZT02"/>
<dbReference type="KEGG" id="srd:SD10_04970"/>
<dbReference type="InterPro" id="IPR014937">
    <property type="entry name" value="DUF1810"/>
</dbReference>
<dbReference type="Gene3D" id="1.25.40.380">
    <property type="entry name" value="Protein of unknown function DUF1810"/>
    <property type="match status" value="1"/>
</dbReference>
<name>A0A0E3ZT02_9BACT</name>
<dbReference type="Pfam" id="PF08837">
    <property type="entry name" value="DUF1810"/>
    <property type="match status" value="1"/>
</dbReference>
<sequence>MKTDHTLQRFIDAQQSSYSRALAEIRNGRKQSHWMWYIFPQIAGLGFSETAQFYAISDLQEAQLYVEHPLLGRRLIEIAHALLDVDGKSAHQILGSPDDLKLHSSMTLFTLLTPTDPVFQEVLAKYFNGSPDARTLAIINNSSSAAN</sequence>
<dbReference type="PIRSF" id="PIRSF008546">
    <property type="entry name" value="UCP008546"/>
    <property type="match status" value="1"/>
</dbReference>
<evidence type="ECO:0000313" key="2">
    <source>
        <dbReference type="Proteomes" id="UP000033054"/>
    </source>
</evidence>
<dbReference type="Proteomes" id="UP000033054">
    <property type="component" value="Chromosome"/>
</dbReference>
<reference evidence="1 2" key="1">
    <citation type="journal article" date="2014" name="Curr. Microbiol.">
        <title>Spirosoma radiotolerans sp. nov., a gamma-radiation-resistant bacterium isolated from gamma ray-irradiated soil.</title>
        <authorList>
            <person name="Lee J.J."/>
            <person name="Srinivasan S."/>
            <person name="Lim S."/>
            <person name="Joe M."/>
            <person name="Im S."/>
            <person name="Bae S.I."/>
            <person name="Park K.R."/>
            <person name="Han J.H."/>
            <person name="Park S.H."/>
            <person name="Joo B.M."/>
            <person name="Park S.J."/>
            <person name="Kim M.K."/>
        </authorList>
    </citation>
    <scope>NUCLEOTIDE SEQUENCE [LARGE SCALE GENOMIC DNA]</scope>
    <source>
        <strain evidence="1 2">DG5A</strain>
    </source>
</reference>
<evidence type="ECO:0000313" key="1">
    <source>
        <dbReference type="EMBL" id="AKD54360.1"/>
    </source>
</evidence>
<keyword evidence="2" id="KW-1185">Reference proteome</keyword>
<dbReference type="EMBL" id="CP010429">
    <property type="protein sequence ID" value="AKD54360.1"/>
    <property type="molecule type" value="Genomic_DNA"/>
</dbReference>
<proteinExistence type="predicted"/>
<accession>A0A0E3ZT02</accession>
<dbReference type="OrthoDB" id="9801870at2"/>
<protein>
    <submittedName>
        <fullName evidence="1">Calpastatin</fullName>
    </submittedName>
</protein>
<dbReference type="SUPFAM" id="SSF140736">
    <property type="entry name" value="Rv1873-like"/>
    <property type="match status" value="1"/>
</dbReference>
<dbReference type="RefSeq" id="WP_046375956.1">
    <property type="nucleotide sequence ID" value="NZ_CP010429.1"/>
</dbReference>